<evidence type="ECO:0000256" key="5">
    <source>
        <dbReference type="ARBA" id="ARBA00022989"/>
    </source>
</evidence>
<dbReference type="Proteomes" id="UP000004291">
    <property type="component" value="Chromosome"/>
</dbReference>
<feature type="region of interest" description="Disordered" evidence="7">
    <location>
        <begin position="303"/>
        <end position="325"/>
    </location>
</feature>
<feature type="transmembrane region" description="Helical" evidence="8">
    <location>
        <begin position="159"/>
        <end position="181"/>
    </location>
</feature>
<dbReference type="Pfam" id="PF03600">
    <property type="entry name" value="CitMHS"/>
    <property type="match status" value="1"/>
</dbReference>
<evidence type="ECO:0000313" key="11">
    <source>
        <dbReference type="Proteomes" id="UP000004291"/>
    </source>
</evidence>
<evidence type="ECO:0000313" key="10">
    <source>
        <dbReference type="EMBL" id="EDQ33879.1"/>
    </source>
</evidence>
<keyword evidence="5 8" id="KW-1133">Transmembrane helix</keyword>
<dbReference type="OrthoDB" id="9809303at2"/>
<name>A9D4H0_HOEPD</name>
<sequence length="610" mass="63920">MLDLHLIATFAIIAATIIAYASERWPMETVSLVSLAAILLLFGVVPYTGPTGGANGEALSAERLLAGFANPALATVIALLIVGQGLFATDAMEAPARMLGKMGGASTFRPILFILIGAGIISAFLNNTPVVVIFIPVLVVIAAQRSISPSRVFIPLSFISILGGMTTLIGSSTNLLVAGVVRDYGIEIGFFDITGMGVILALVGSVYVLFVLPRMMPEREAELSAGAKSGAQFIGEITLTREHPFVGIQAKAGMFTGLGDLTLRLLQRRDAPILPPFEDLTLQTGDTLVITGTRRAFSKALSHGRAGIESDDADNEDTTQELPPGPDYHLAEAVISPGSRYAGRTIQLSGLRPQFGISVLGVQRKSRMARAALSDIRLEPGDTLLIGGPMQAITQLRGNHDLLMLEHSAEAVPQSRKARIAVAIFAALVLASAFSLVPIVVAAITGAVLMLLTGCLSFLQAARAFDRQIFLLVGSSVALATALEFTGGAQLIADTALALMGGAGPAVILSGLFLVMAALTNVLSNNATAVLFTPIALSIANGLGISPAPFIAAVIFAANSSFATPIGYQTNLLVMGPGHYRFSDFLRAGTPLVIIIWLTFSLLAPWYYGI</sequence>
<feature type="transmembrane region" description="Helical" evidence="8">
    <location>
        <begin position="29"/>
        <end position="48"/>
    </location>
</feature>
<organism evidence="10 11">
    <name type="scientific">Hoeflea phototrophica (strain DSM 17068 / NCIMB 14078 / DFL-43)</name>
    <dbReference type="NCBI Taxonomy" id="411684"/>
    <lineage>
        <taxon>Bacteria</taxon>
        <taxon>Pseudomonadati</taxon>
        <taxon>Pseudomonadota</taxon>
        <taxon>Alphaproteobacteria</taxon>
        <taxon>Hyphomicrobiales</taxon>
        <taxon>Rhizobiaceae</taxon>
        <taxon>Hoeflea</taxon>
    </lineage>
</organism>
<keyword evidence="4" id="KW-0677">Repeat</keyword>
<dbReference type="AlphaFoldDB" id="A9D4H0"/>
<feature type="transmembrane region" description="Helical" evidence="8">
    <location>
        <begin position="443"/>
        <end position="462"/>
    </location>
</feature>
<dbReference type="EMBL" id="ABIA03000002">
    <property type="protein sequence ID" value="EDQ33879.1"/>
    <property type="molecule type" value="Genomic_DNA"/>
</dbReference>
<dbReference type="eggNOG" id="COG0471">
    <property type="taxonomic scope" value="Bacteria"/>
</dbReference>
<dbReference type="PANTHER" id="PTHR43652:SF2">
    <property type="entry name" value="BASIC AMINO ACID ANTIPORTER YFCC-RELATED"/>
    <property type="match status" value="1"/>
</dbReference>
<dbReference type="STRING" id="411684.HPDFL43_05480"/>
<reference evidence="10 11" key="1">
    <citation type="submission" date="2007-10" db="EMBL/GenBank/DDBJ databases">
        <authorList>
            <person name="Wagner-Dobler I."/>
            <person name="Ferriera S."/>
            <person name="Johnson J."/>
            <person name="Kravitz S."/>
            <person name="Beeson K."/>
            <person name="Sutton G."/>
            <person name="Rogers Y.-H."/>
            <person name="Friedman R."/>
            <person name="Frazier M."/>
            <person name="Venter J.C."/>
        </authorList>
    </citation>
    <scope>NUCLEOTIDE SEQUENCE [LARGE SCALE GENOMIC DNA]</scope>
    <source>
        <strain evidence="10 11">DFL-43</strain>
    </source>
</reference>
<dbReference type="PANTHER" id="PTHR43652">
    <property type="entry name" value="BASIC AMINO ACID ANTIPORTER YFCC-RELATED"/>
    <property type="match status" value="1"/>
</dbReference>
<proteinExistence type="predicted"/>
<protein>
    <submittedName>
        <fullName evidence="10">Di-and tricarboxylate transporter protein</fullName>
    </submittedName>
</protein>
<feature type="transmembrane region" description="Helical" evidence="8">
    <location>
        <begin position="6"/>
        <end position="22"/>
    </location>
</feature>
<dbReference type="HOGENOM" id="CLU_005170_6_1_5"/>
<evidence type="ECO:0000256" key="4">
    <source>
        <dbReference type="ARBA" id="ARBA00022737"/>
    </source>
</evidence>
<feature type="transmembrane region" description="Helical" evidence="8">
    <location>
        <begin position="108"/>
        <end position="125"/>
    </location>
</feature>
<feature type="transmembrane region" description="Helical" evidence="8">
    <location>
        <begin position="589"/>
        <end position="608"/>
    </location>
</feature>
<gene>
    <name evidence="10" type="ORF">HPDFL43_05480</name>
</gene>
<comment type="subcellular location">
    <subcellularLocation>
        <location evidence="1">Membrane</location>
        <topology evidence="1">Multi-pass membrane protein</topology>
    </subcellularLocation>
</comment>
<evidence type="ECO:0000259" key="9">
    <source>
        <dbReference type="PROSITE" id="PS51202"/>
    </source>
</evidence>
<dbReference type="InterPro" id="IPR051679">
    <property type="entry name" value="DASS-Related_Transporters"/>
</dbReference>
<dbReference type="InterPro" id="IPR006037">
    <property type="entry name" value="RCK_C"/>
</dbReference>
<dbReference type="eggNOG" id="COG0569">
    <property type="taxonomic scope" value="Bacteria"/>
</dbReference>
<dbReference type="PROSITE" id="PS51202">
    <property type="entry name" value="RCK_C"/>
    <property type="match status" value="1"/>
</dbReference>
<feature type="transmembrane region" description="Helical" evidence="8">
    <location>
        <begin position="193"/>
        <end position="212"/>
    </location>
</feature>
<dbReference type="InterPro" id="IPR004680">
    <property type="entry name" value="Cit_transptr-like_dom"/>
</dbReference>
<evidence type="ECO:0000256" key="8">
    <source>
        <dbReference type="SAM" id="Phobius"/>
    </source>
</evidence>
<keyword evidence="6 8" id="KW-0472">Membrane</keyword>
<keyword evidence="3 8" id="KW-0812">Transmembrane</keyword>
<accession>A9D4H0</accession>
<feature type="compositionally biased region" description="Acidic residues" evidence="7">
    <location>
        <begin position="309"/>
        <end position="319"/>
    </location>
</feature>
<evidence type="ECO:0000256" key="3">
    <source>
        <dbReference type="ARBA" id="ARBA00022692"/>
    </source>
</evidence>
<evidence type="ECO:0000256" key="1">
    <source>
        <dbReference type="ARBA" id="ARBA00004141"/>
    </source>
</evidence>
<feature type="transmembrane region" description="Helical" evidence="8">
    <location>
        <begin position="68"/>
        <end position="87"/>
    </location>
</feature>
<evidence type="ECO:0000256" key="6">
    <source>
        <dbReference type="ARBA" id="ARBA00023136"/>
    </source>
</evidence>
<dbReference type="Gene3D" id="3.30.70.1450">
    <property type="entry name" value="Regulator of K+ conductance, C-terminal domain"/>
    <property type="match status" value="1"/>
</dbReference>
<feature type="domain" description="RCK C-terminal" evidence="9">
    <location>
        <begin position="317"/>
        <end position="402"/>
    </location>
</feature>
<reference evidence="10 11" key="2">
    <citation type="submission" date="2012-06" db="EMBL/GenBank/DDBJ databases">
        <authorList>
            <person name="Fiebig A."/>
        </authorList>
    </citation>
    <scope>NUCLEOTIDE SEQUENCE [LARGE SCALE GENOMIC DNA]</scope>
    <source>
        <strain evidence="10 11">DFL-43</strain>
    </source>
</reference>
<keyword evidence="11" id="KW-1185">Reference proteome</keyword>
<keyword evidence="2" id="KW-0813">Transport</keyword>
<evidence type="ECO:0000256" key="2">
    <source>
        <dbReference type="ARBA" id="ARBA00022448"/>
    </source>
</evidence>
<dbReference type="RefSeq" id="WP_007196885.1">
    <property type="nucleotide sequence ID" value="NZ_CM002917.1"/>
</dbReference>
<feature type="transmembrane region" description="Helical" evidence="8">
    <location>
        <begin position="498"/>
        <end position="519"/>
    </location>
</feature>
<dbReference type="GO" id="GO:0006813">
    <property type="term" value="P:potassium ion transport"/>
    <property type="evidence" value="ECO:0007669"/>
    <property type="project" value="InterPro"/>
</dbReference>
<comment type="caution">
    <text evidence="10">The sequence shown here is derived from an EMBL/GenBank/DDBJ whole genome shotgun (WGS) entry which is preliminary data.</text>
</comment>
<evidence type="ECO:0000256" key="7">
    <source>
        <dbReference type="SAM" id="MobiDB-lite"/>
    </source>
</evidence>
<dbReference type="GO" id="GO:0005886">
    <property type="term" value="C:plasma membrane"/>
    <property type="evidence" value="ECO:0007669"/>
    <property type="project" value="TreeGrafter"/>
</dbReference>
<dbReference type="SUPFAM" id="SSF116726">
    <property type="entry name" value="TrkA C-terminal domain-like"/>
    <property type="match status" value="2"/>
</dbReference>
<feature type="transmembrane region" description="Helical" evidence="8">
    <location>
        <begin position="469"/>
        <end position="492"/>
    </location>
</feature>
<dbReference type="InterPro" id="IPR036721">
    <property type="entry name" value="RCK_C_sf"/>
</dbReference>
<dbReference type="Pfam" id="PF02080">
    <property type="entry name" value="TrkA_C"/>
    <property type="match status" value="1"/>
</dbReference>
<dbReference type="GO" id="GO:0008324">
    <property type="term" value="F:monoatomic cation transmembrane transporter activity"/>
    <property type="evidence" value="ECO:0007669"/>
    <property type="project" value="InterPro"/>
</dbReference>